<evidence type="ECO:0000313" key="3">
    <source>
        <dbReference type="Proteomes" id="UP000094056"/>
    </source>
</evidence>
<protein>
    <submittedName>
        <fullName evidence="2">Uncharacterized protein</fullName>
    </submittedName>
</protein>
<gene>
    <name evidence="2" type="ORF">SCARUB_00153</name>
</gene>
<keyword evidence="1" id="KW-0812">Transmembrane</keyword>
<evidence type="ECO:0000313" key="2">
    <source>
        <dbReference type="EMBL" id="ODS34717.1"/>
    </source>
</evidence>
<sequence>MGTRIVKLLKILIKIGIMFLVITGLILINKKYISNANGSEKESQKNVVRECL</sequence>
<dbReference type="AlphaFoldDB" id="A0A1E3XGF9"/>
<name>A0A1E3XGF9_9BACT</name>
<dbReference type="EMBL" id="MAYW01000002">
    <property type="protein sequence ID" value="ODS34717.1"/>
    <property type="molecule type" value="Genomic_DNA"/>
</dbReference>
<organism evidence="2 3">
    <name type="scientific">Candidatus Scalindua rubra</name>
    <dbReference type="NCBI Taxonomy" id="1872076"/>
    <lineage>
        <taxon>Bacteria</taxon>
        <taxon>Pseudomonadati</taxon>
        <taxon>Planctomycetota</taxon>
        <taxon>Candidatus Brocadiia</taxon>
        <taxon>Candidatus Brocadiales</taxon>
        <taxon>Candidatus Scalinduaceae</taxon>
        <taxon>Candidatus Scalindua</taxon>
    </lineage>
</organism>
<evidence type="ECO:0000256" key="1">
    <source>
        <dbReference type="SAM" id="Phobius"/>
    </source>
</evidence>
<feature type="transmembrane region" description="Helical" evidence="1">
    <location>
        <begin position="12"/>
        <end position="29"/>
    </location>
</feature>
<comment type="caution">
    <text evidence="2">The sequence shown here is derived from an EMBL/GenBank/DDBJ whole genome shotgun (WGS) entry which is preliminary data.</text>
</comment>
<proteinExistence type="predicted"/>
<accession>A0A1E3XGF9</accession>
<keyword evidence="1" id="KW-1133">Transmembrane helix</keyword>
<dbReference type="Proteomes" id="UP000094056">
    <property type="component" value="Unassembled WGS sequence"/>
</dbReference>
<reference evidence="2 3" key="1">
    <citation type="submission" date="2016-07" db="EMBL/GenBank/DDBJ databases">
        <title>Draft genome of Scalindua rubra, obtained from a brine-seawater interface in the Red Sea, sheds light on salt adaptation in anammox bacteria.</title>
        <authorList>
            <person name="Speth D.R."/>
            <person name="Lagkouvardos I."/>
            <person name="Wang Y."/>
            <person name="Qian P.-Y."/>
            <person name="Dutilh B.E."/>
            <person name="Jetten M.S."/>
        </authorList>
    </citation>
    <scope>NUCLEOTIDE SEQUENCE [LARGE SCALE GENOMIC DNA]</scope>
    <source>
        <strain evidence="2">BSI-1</strain>
    </source>
</reference>
<keyword evidence="1" id="KW-0472">Membrane</keyword>